<dbReference type="EMBL" id="GBRH01173862">
    <property type="protein sequence ID" value="JAE24034.1"/>
    <property type="molecule type" value="Transcribed_RNA"/>
</dbReference>
<keyword evidence="1" id="KW-0472">Membrane</keyword>
<keyword evidence="1" id="KW-0812">Transmembrane</keyword>
<accession>A0A0A9GKT8</accession>
<evidence type="ECO:0000256" key="1">
    <source>
        <dbReference type="SAM" id="Phobius"/>
    </source>
</evidence>
<reference evidence="2" key="2">
    <citation type="journal article" date="2015" name="Data Brief">
        <title>Shoot transcriptome of the giant reed, Arundo donax.</title>
        <authorList>
            <person name="Barrero R.A."/>
            <person name="Guerrero F.D."/>
            <person name="Moolhuijzen P."/>
            <person name="Goolsby J.A."/>
            <person name="Tidwell J."/>
            <person name="Bellgard S.E."/>
            <person name="Bellgard M.I."/>
        </authorList>
    </citation>
    <scope>NUCLEOTIDE SEQUENCE</scope>
    <source>
        <tissue evidence="2">Shoot tissue taken approximately 20 cm above the soil surface</tissue>
    </source>
</reference>
<sequence>MSLDQHMDLSSTGRRKGLIWGNLHQSNITYLSLSLSLLFFLSLVMITYQPFLVSIKCSPLQLLYNLNINIEFLKSTDDVSEITTLKGTAQCQLLIFFSSMTSQCVT</sequence>
<organism evidence="2">
    <name type="scientific">Arundo donax</name>
    <name type="common">Giant reed</name>
    <name type="synonym">Donax arundinaceus</name>
    <dbReference type="NCBI Taxonomy" id="35708"/>
    <lineage>
        <taxon>Eukaryota</taxon>
        <taxon>Viridiplantae</taxon>
        <taxon>Streptophyta</taxon>
        <taxon>Embryophyta</taxon>
        <taxon>Tracheophyta</taxon>
        <taxon>Spermatophyta</taxon>
        <taxon>Magnoliopsida</taxon>
        <taxon>Liliopsida</taxon>
        <taxon>Poales</taxon>
        <taxon>Poaceae</taxon>
        <taxon>PACMAD clade</taxon>
        <taxon>Arundinoideae</taxon>
        <taxon>Arundineae</taxon>
        <taxon>Arundo</taxon>
    </lineage>
</organism>
<dbReference type="AlphaFoldDB" id="A0A0A9GKT8"/>
<protein>
    <submittedName>
        <fullName evidence="2">Uncharacterized protein</fullName>
    </submittedName>
</protein>
<name>A0A0A9GKT8_ARUDO</name>
<feature type="transmembrane region" description="Helical" evidence="1">
    <location>
        <begin position="28"/>
        <end position="48"/>
    </location>
</feature>
<keyword evidence="1" id="KW-1133">Transmembrane helix</keyword>
<reference evidence="2" key="1">
    <citation type="submission" date="2014-09" db="EMBL/GenBank/DDBJ databases">
        <authorList>
            <person name="Magalhaes I.L.F."/>
            <person name="Oliveira U."/>
            <person name="Santos F.R."/>
            <person name="Vidigal T.H.D.A."/>
            <person name="Brescovit A.D."/>
            <person name="Santos A.J."/>
        </authorList>
    </citation>
    <scope>NUCLEOTIDE SEQUENCE</scope>
    <source>
        <tissue evidence="2">Shoot tissue taken approximately 20 cm above the soil surface</tissue>
    </source>
</reference>
<proteinExistence type="predicted"/>
<evidence type="ECO:0000313" key="2">
    <source>
        <dbReference type="EMBL" id="JAE24034.1"/>
    </source>
</evidence>